<keyword evidence="2" id="KW-1185">Reference proteome</keyword>
<comment type="caution">
    <text evidence="1">The sequence shown here is derived from an EMBL/GenBank/DDBJ whole genome shotgun (WGS) entry which is preliminary data.</text>
</comment>
<name>A0ABW5MVG7_9FLAO</name>
<dbReference type="Gene3D" id="3.40.50.2000">
    <property type="entry name" value="Glycogen Phosphorylase B"/>
    <property type="match status" value="1"/>
</dbReference>
<dbReference type="EMBL" id="JBHULB010000005">
    <property type="protein sequence ID" value="MFD2585624.1"/>
    <property type="molecule type" value="Genomic_DNA"/>
</dbReference>
<dbReference type="Proteomes" id="UP001597526">
    <property type="component" value="Unassembled WGS sequence"/>
</dbReference>
<evidence type="ECO:0000313" key="2">
    <source>
        <dbReference type="Proteomes" id="UP001597526"/>
    </source>
</evidence>
<dbReference type="RefSeq" id="WP_377765045.1">
    <property type="nucleotide sequence ID" value="NZ_JBHULB010000005.1"/>
</dbReference>
<sequence length="409" mass="47066">MKTALFIGFVWPEPKTTAAGHRMLQLLTSFKKKGFDIIFACTAQETNYSEDLSKLDITRTTIKLNDSSFDEFIKKLKLNIVVFDRFMVEEQFGWRVVESVPNALRILNTEDLHSLRNTREVCHKKGEEFTTEKWMENDMAKREIASIYRSDLTLLISPTETELLKTVFHIPEDLLFTLPFMVEAAANEKKQELPSFEERKDFLFIGNGKHAPNLDAIKYLKTSIWPLIRQELPQSNLNIYGAYLPQQVTEMNKPSEGFNVHGWAEDLDETMQQAKVNLAPLRFGAGLKGKVIDGMRNGTPTITTAIGAEGIPNYTDYYDKPTDFAQKAIETYCNKEAWLLVQKSGFNTIKNHFSEEQLIPILFHEIDLVSQQLEAHRSKNFFGALLMHQTMASTKYMSKWIEEKNRKTL</sequence>
<proteinExistence type="predicted"/>
<reference evidence="2" key="1">
    <citation type="journal article" date="2019" name="Int. J. Syst. Evol. Microbiol.">
        <title>The Global Catalogue of Microorganisms (GCM) 10K type strain sequencing project: providing services to taxonomists for standard genome sequencing and annotation.</title>
        <authorList>
            <consortium name="The Broad Institute Genomics Platform"/>
            <consortium name="The Broad Institute Genome Sequencing Center for Infectious Disease"/>
            <person name="Wu L."/>
            <person name="Ma J."/>
        </authorList>
    </citation>
    <scope>NUCLEOTIDE SEQUENCE [LARGE SCALE GENOMIC DNA]</scope>
    <source>
        <strain evidence="2">KCTC 52368</strain>
    </source>
</reference>
<accession>A0ABW5MVG7</accession>
<protein>
    <submittedName>
        <fullName evidence="1">Glycosyltransferase</fullName>
    </submittedName>
</protein>
<gene>
    <name evidence="1" type="ORF">ACFSQJ_01705</name>
</gene>
<dbReference type="SUPFAM" id="SSF53756">
    <property type="entry name" value="UDP-Glycosyltransferase/glycogen phosphorylase"/>
    <property type="match status" value="1"/>
</dbReference>
<evidence type="ECO:0000313" key="1">
    <source>
        <dbReference type="EMBL" id="MFD2585624.1"/>
    </source>
</evidence>
<dbReference type="Pfam" id="PF13692">
    <property type="entry name" value="Glyco_trans_1_4"/>
    <property type="match status" value="1"/>
</dbReference>
<organism evidence="1 2">
    <name type="scientific">Croceitalea marina</name>
    <dbReference type="NCBI Taxonomy" id="1775166"/>
    <lineage>
        <taxon>Bacteria</taxon>
        <taxon>Pseudomonadati</taxon>
        <taxon>Bacteroidota</taxon>
        <taxon>Flavobacteriia</taxon>
        <taxon>Flavobacteriales</taxon>
        <taxon>Flavobacteriaceae</taxon>
        <taxon>Croceitalea</taxon>
    </lineage>
</organism>